<reference evidence="6" key="1">
    <citation type="submission" date="2020-11" db="EMBL/GenBank/DDBJ databases">
        <title>Halonatronomonas betainensis gen. nov., sp. nov. a novel haloalkaliphilic representative of the family Halanaerobiacae capable of betaine degradation.</title>
        <authorList>
            <person name="Boltyanskaya Y."/>
            <person name="Kevbrin V."/>
            <person name="Detkova E."/>
            <person name="Grouzdev D.S."/>
            <person name="Koziaeva V."/>
            <person name="Zhilina T."/>
        </authorList>
    </citation>
    <scope>NUCLEOTIDE SEQUENCE</scope>
    <source>
        <strain evidence="6">Z-7014</strain>
    </source>
</reference>
<dbReference type="AlphaFoldDB" id="A0A931ASU0"/>
<dbReference type="SUPFAM" id="SSF54862">
    <property type="entry name" value="4Fe-4S ferredoxins"/>
    <property type="match status" value="1"/>
</dbReference>
<dbReference type="PANTHER" id="PTHR43177">
    <property type="entry name" value="PROTEIN NRFC"/>
    <property type="match status" value="1"/>
</dbReference>
<dbReference type="PROSITE" id="PS51379">
    <property type="entry name" value="4FE4S_FER_2"/>
    <property type="match status" value="3"/>
</dbReference>
<accession>A0A931ASU0</accession>
<evidence type="ECO:0000256" key="3">
    <source>
        <dbReference type="ARBA" id="ARBA00023004"/>
    </source>
</evidence>
<keyword evidence="4" id="KW-0411">Iron-sulfur</keyword>
<dbReference type="PROSITE" id="PS00198">
    <property type="entry name" value="4FE4S_FER_1"/>
    <property type="match status" value="1"/>
</dbReference>
<organism evidence="6 7">
    <name type="scientific">Halonatronomonas betaini</name>
    <dbReference type="NCBI Taxonomy" id="2778430"/>
    <lineage>
        <taxon>Bacteria</taxon>
        <taxon>Bacillati</taxon>
        <taxon>Bacillota</taxon>
        <taxon>Clostridia</taxon>
        <taxon>Halanaerobiales</taxon>
        <taxon>Halarsenatibacteraceae</taxon>
        <taxon>Halonatronomonas</taxon>
    </lineage>
</organism>
<sequence>MKRIVADFDLCTGCETCALVCSFTRLGGFNPDRSCIDLNLFADGVFNFPEICHQCSRAVCSQVCPTGAMQVDREAGVVRVDQVSCIACGQCEEACPVDMVKVDKNLNYALKCELCQGEVPCVKACPADALGVYSR</sequence>
<dbReference type="InterPro" id="IPR050954">
    <property type="entry name" value="ET_IronSulfur_Cluster-Binding"/>
</dbReference>
<evidence type="ECO:0000259" key="5">
    <source>
        <dbReference type="PROSITE" id="PS51379"/>
    </source>
</evidence>
<keyword evidence="7" id="KW-1185">Reference proteome</keyword>
<dbReference type="EMBL" id="JADPIE010000001">
    <property type="protein sequence ID" value="MBF8435556.1"/>
    <property type="molecule type" value="Genomic_DNA"/>
</dbReference>
<dbReference type="InterPro" id="IPR017896">
    <property type="entry name" value="4Fe4S_Fe-S-bd"/>
</dbReference>
<dbReference type="Gene3D" id="3.30.70.20">
    <property type="match status" value="2"/>
</dbReference>
<evidence type="ECO:0000256" key="2">
    <source>
        <dbReference type="ARBA" id="ARBA00022723"/>
    </source>
</evidence>
<evidence type="ECO:0000313" key="6">
    <source>
        <dbReference type="EMBL" id="MBF8435556.1"/>
    </source>
</evidence>
<dbReference type="GO" id="GO:0051539">
    <property type="term" value="F:4 iron, 4 sulfur cluster binding"/>
    <property type="evidence" value="ECO:0007669"/>
    <property type="project" value="UniProtKB-KW"/>
</dbReference>
<evidence type="ECO:0000256" key="4">
    <source>
        <dbReference type="ARBA" id="ARBA00023014"/>
    </source>
</evidence>
<keyword evidence="1" id="KW-0004">4Fe-4S</keyword>
<feature type="domain" description="4Fe-4S ferredoxin-type" evidence="5">
    <location>
        <begin position="76"/>
        <end position="105"/>
    </location>
</feature>
<proteinExistence type="predicted"/>
<feature type="domain" description="4Fe-4S ferredoxin-type" evidence="5">
    <location>
        <begin position="2"/>
        <end position="32"/>
    </location>
</feature>
<dbReference type="CDD" id="cd10550">
    <property type="entry name" value="DMSOR_beta_like"/>
    <property type="match status" value="1"/>
</dbReference>
<dbReference type="Pfam" id="PF12800">
    <property type="entry name" value="Fer4_4"/>
    <property type="match status" value="1"/>
</dbReference>
<dbReference type="GO" id="GO:0046872">
    <property type="term" value="F:metal ion binding"/>
    <property type="evidence" value="ECO:0007669"/>
    <property type="project" value="UniProtKB-KW"/>
</dbReference>
<dbReference type="RefSeq" id="WP_270452193.1">
    <property type="nucleotide sequence ID" value="NZ_JADPIE010000001.1"/>
</dbReference>
<dbReference type="PANTHER" id="PTHR43177:SF3">
    <property type="entry name" value="PROTEIN NRFC HOMOLOG"/>
    <property type="match status" value="1"/>
</dbReference>
<dbReference type="Proteomes" id="UP000621436">
    <property type="component" value="Unassembled WGS sequence"/>
</dbReference>
<evidence type="ECO:0000313" key="7">
    <source>
        <dbReference type="Proteomes" id="UP000621436"/>
    </source>
</evidence>
<keyword evidence="2" id="KW-0479">Metal-binding</keyword>
<protein>
    <submittedName>
        <fullName evidence="6">4Fe-4S dicluster domain-containing protein</fullName>
    </submittedName>
</protein>
<keyword evidence="3" id="KW-0408">Iron</keyword>
<gene>
    <name evidence="6" type="ORF">I0Q91_00560</name>
</gene>
<comment type="caution">
    <text evidence="6">The sequence shown here is derived from an EMBL/GenBank/DDBJ whole genome shotgun (WGS) entry which is preliminary data.</text>
</comment>
<dbReference type="InterPro" id="IPR017900">
    <property type="entry name" value="4Fe4S_Fe_S_CS"/>
</dbReference>
<evidence type="ECO:0000256" key="1">
    <source>
        <dbReference type="ARBA" id="ARBA00022485"/>
    </source>
</evidence>
<name>A0A931ASU0_9FIRM</name>
<dbReference type="Pfam" id="PF13247">
    <property type="entry name" value="Fer4_11"/>
    <property type="match status" value="1"/>
</dbReference>
<feature type="domain" description="4Fe-4S ferredoxin-type" evidence="5">
    <location>
        <begin position="42"/>
        <end position="74"/>
    </location>
</feature>